<dbReference type="InterPro" id="IPR026444">
    <property type="entry name" value="Secre_tail"/>
</dbReference>
<dbReference type="Pfam" id="PF18962">
    <property type="entry name" value="Por_Secre_tail"/>
    <property type="match status" value="1"/>
</dbReference>
<feature type="signal peptide" evidence="1">
    <location>
        <begin position="1"/>
        <end position="24"/>
    </location>
</feature>
<feature type="chain" id="PRO_5020819498" evidence="1">
    <location>
        <begin position="25"/>
        <end position="642"/>
    </location>
</feature>
<name>A0A4U1BXY2_9SPHI</name>
<keyword evidence="1" id="KW-0732">Signal</keyword>
<proteinExistence type="predicted"/>
<dbReference type="OrthoDB" id="755691at2"/>
<evidence type="ECO:0000313" key="4">
    <source>
        <dbReference type="Proteomes" id="UP000308181"/>
    </source>
</evidence>
<organism evidence="3 4">
    <name type="scientific">Pedobacter cryophilus</name>
    <dbReference type="NCBI Taxonomy" id="2571271"/>
    <lineage>
        <taxon>Bacteria</taxon>
        <taxon>Pseudomonadati</taxon>
        <taxon>Bacteroidota</taxon>
        <taxon>Sphingobacteriia</taxon>
        <taxon>Sphingobacteriales</taxon>
        <taxon>Sphingobacteriaceae</taxon>
        <taxon>Pedobacter</taxon>
    </lineage>
</organism>
<keyword evidence="4" id="KW-1185">Reference proteome</keyword>
<dbReference type="RefSeq" id="WP_136827116.1">
    <property type="nucleotide sequence ID" value="NZ_SWBP01000005.1"/>
</dbReference>
<gene>
    <name evidence="3" type="ORF">FA046_13760</name>
</gene>
<comment type="caution">
    <text evidence="3">The sequence shown here is derived from an EMBL/GenBank/DDBJ whole genome shotgun (WGS) entry which is preliminary data.</text>
</comment>
<feature type="domain" description="Secretion system C-terminal sorting" evidence="2">
    <location>
        <begin position="569"/>
        <end position="640"/>
    </location>
</feature>
<reference evidence="3 4" key="1">
    <citation type="submission" date="2019-04" db="EMBL/GenBank/DDBJ databases">
        <title>Pedobacter sp. AR-3-17 sp. nov., isolated from Arctic soil.</title>
        <authorList>
            <person name="Dahal R.H."/>
            <person name="Kim D.-U."/>
        </authorList>
    </citation>
    <scope>NUCLEOTIDE SEQUENCE [LARGE SCALE GENOMIC DNA]</scope>
    <source>
        <strain evidence="3 4">AR-3-17</strain>
    </source>
</reference>
<dbReference type="EMBL" id="SWBP01000005">
    <property type="protein sequence ID" value="TKB96249.1"/>
    <property type="molecule type" value="Genomic_DNA"/>
</dbReference>
<protein>
    <submittedName>
        <fullName evidence="3">T9SS type A sorting domain-containing protein</fullName>
    </submittedName>
</protein>
<evidence type="ECO:0000259" key="2">
    <source>
        <dbReference type="Pfam" id="PF18962"/>
    </source>
</evidence>
<accession>A0A4U1BXY2</accession>
<evidence type="ECO:0000313" key="3">
    <source>
        <dbReference type="EMBL" id="TKB96249.1"/>
    </source>
</evidence>
<dbReference type="AlphaFoldDB" id="A0A4U1BXY2"/>
<evidence type="ECO:0000256" key="1">
    <source>
        <dbReference type="SAM" id="SignalP"/>
    </source>
</evidence>
<sequence length="642" mass="67222">MKKNLLKICLIFFTVAMVTTTSKAQNNGDFRSVTSGGWATLATWETYDVATTSWIPAIAVPTNGNNVTVLNTHIITLDGTKGVNKLTIDAGAVVKSAGGTIRNVRVQESIINNGSFGASGSNERLSIEGYAVNGTITITGTGVYLVSLIRNNGISQNVDFVIDADLNVSSYISGPYTLSSGTSNSASQGDDNVNIIINAGKTVTCGSSSYLHAPSGNTTITTDFYGSYTYTINGTLDMTTSTTSCVVAHNTIGSVTINVNGTWKMGSALRTASAFATMPVGIAAFNLGTNGVIDASLNAAGTNLVMTNSTSGLYTFFNITGNGILKQNPSKHSSQGIFRVGTANFYSPVTIGAVAAPNAVYAVNVSAVPDGTKKVVNRVWDISSPTTVADLNLTFGAVAGIEKNGFNITPDPVLVYNWLGAAWGAGTTATAAGSGTVADPHTAAITLVNTLGKFSVANEEPIVLPLKFIAFTAKANVAGNQALLNWTTAEEKNTLDFVIEKSIDGVVFSSIGIVGAKNASGIHPYNFIDNAVNSGVSYYRINQRDLDGKSAISKVVFVNIKSQIAISAYPNPVVNELYISHPLTSKEGQIVVYDLAGKKIANQKIISGTALSTVKVSQLVPAIYLLEVNTGSDTVRKRFIKE</sequence>
<dbReference type="Proteomes" id="UP000308181">
    <property type="component" value="Unassembled WGS sequence"/>
</dbReference>
<dbReference type="NCBIfam" id="TIGR04183">
    <property type="entry name" value="Por_Secre_tail"/>
    <property type="match status" value="1"/>
</dbReference>